<dbReference type="SUPFAM" id="SSF53474">
    <property type="entry name" value="alpha/beta-Hydrolases"/>
    <property type="match status" value="1"/>
</dbReference>
<dbReference type="InterPro" id="IPR006181">
    <property type="entry name" value="D-amino_acid_oxidase_CS"/>
</dbReference>
<comment type="caution">
    <text evidence="8">The sequence shown here is derived from an EMBL/GenBank/DDBJ whole genome shotgun (WGS) entry which is preliminary data.</text>
</comment>
<evidence type="ECO:0000256" key="3">
    <source>
        <dbReference type="ARBA" id="ARBA00022630"/>
    </source>
</evidence>
<dbReference type="PROSITE" id="PS00677">
    <property type="entry name" value="DAO"/>
    <property type="match status" value="1"/>
</dbReference>
<feature type="domain" description="Alpha/beta hydrolase fold-3" evidence="7">
    <location>
        <begin position="110"/>
        <end position="333"/>
    </location>
</feature>
<name>A0A8H5I9V4_9HYPO</name>
<keyword evidence="4" id="KW-0274">FAD</keyword>
<dbReference type="GO" id="GO:0003884">
    <property type="term" value="F:D-amino-acid oxidase activity"/>
    <property type="evidence" value="ECO:0007669"/>
    <property type="project" value="InterPro"/>
</dbReference>
<accession>A0A8H5I9V4</accession>
<dbReference type="GO" id="GO:0005737">
    <property type="term" value="C:cytoplasm"/>
    <property type="evidence" value="ECO:0007669"/>
    <property type="project" value="TreeGrafter"/>
</dbReference>
<dbReference type="InterPro" id="IPR029058">
    <property type="entry name" value="AB_hydrolase_fold"/>
</dbReference>
<dbReference type="AlphaFoldDB" id="A0A8H5I9V4"/>
<evidence type="ECO:0000256" key="1">
    <source>
        <dbReference type="ARBA" id="ARBA00001974"/>
    </source>
</evidence>
<evidence type="ECO:0000256" key="5">
    <source>
        <dbReference type="ARBA" id="ARBA00023002"/>
    </source>
</evidence>
<dbReference type="SUPFAM" id="SSF51971">
    <property type="entry name" value="Nucleotide-binding domain"/>
    <property type="match status" value="1"/>
</dbReference>
<keyword evidence="9" id="KW-1185">Reference proteome</keyword>
<dbReference type="GO" id="GO:0016787">
    <property type="term" value="F:hydrolase activity"/>
    <property type="evidence" value="ECO:0007669"/>
    <property type="project" value="InterPro"/>
</dbReference>
<gene>
    <name evidence="8" type="ORF">FMEXI_11936</name>
</gene>
<evidence type="ECO:0000256" key="4">
    <source>
        <dbReference type="ARBA" id="ARBA00022827"/>
    </source>
</evidence>
<evidence type="ECO:0000259" key="6">
    <source>
        <dbReference type="Pfam" id="PF01266"/>
    </source>
</evidence>
<keyword evidence="5" id="KW-0560">Oxidoreductase</keyword>
<protein>
    <submittedName>
        <fullName evidence="8">Esterase lipase</fullName>
    </submittedName>
</protein>
<dbReference type="GO" id="GO:0071949">
    <property type="term" value="F:FAD binding"/>
    <property type="evidence" value="ECO:0007669"/>
    <property type="project" value="InterPro"/>
</dbReference>
<comment type="cofactor">
    <cofactor evidence="1">
        <name>FAD</name>
        <dbReference type="ChEBI" id="CHEBI:57692"/>
    </cofactor>
</comment>
<sequence length="727" mass="81211">MSYTTTATEEVTASFPSLKRLEIRPDEYPGLDPEWRNLWNTHGSSMIRADEVSIEEYRLNPAKYSFTYPTYKGPEVFHVEDRQIQVTKPEGLITVRIYTPAGPGPFPVHLNFHGGGWALGGLQSEAAWCRHMCNKASIKVIDVDYRMGPEYKYPTAIYDCWDAVKWAMNNATELNINPKCISFGGLSAGGHMTAVLGHFARDEGIDIKLQLLIVPATDMRYCSSKIKQLTAKNCPYESVLQLKDVPWGPLGREQWFLKYFVAEDADELEEKLNNEWILTPVIAPNFKNLPRAHIVTAEFDLERDEGEYYGQLLKDGGNVVTAKRYVGCPHAFARYNHPERGLAKAQEFIEDTAELLRSVHEIISIWVHFSTIYLKIRMTSDSIVIVGAGIIGLDVALVLSQQGYGKNITVIAEYLPGDTSPSYTSPWAGCNFSAISGTDANAIKWDRHGYAHLKKLAAEDSVKSFVKRTPSIEFWDDNVPHDKIKAMADYLDDFRALSTQELPEGVKFGCAFTTLTVNAPAHCLYLYTRLREEFGVRFIRRKLGRIHEAYNNPATKVVFNCTGNAAKTLAGVQDEKCYPTRGQVLLVRASHVSTNVMRHGKDYETYVIPRPGSNGNVILGGYMQKGNDDSATYSSESESILQRTTELSKELQQKEPEVLAAFAGMRPSREGGARIERDEIPVNGERRVIVHNYGAGGTGFQAGYGMALDAVKSIEDILSTLPTRSLL</sequence>
<dbReference type="Pfam" id="PF01266">
    <property type="entry name" value="DAO"/>
    <property type="match status" value="1"/>
</dbReference>
<dbReference type="InterPro" id="IPR023209">
    <property type="entry name" value="DAO"/>
</dbReference>
<proteinExistence type="inferred from homology"/>
<evidence type="ECO:0000313" key="9">
    <source>
        <dbReference type="Proteomes" id="UP000522262"/>
    </source>
</evidence>
<dbReference type="EMBL" id="JAAOAM010000339">
    <property type="protein sequence ID" value="KAF5533248.1"/>
    <property type="molecule type" value="Genomic_DNA"/>
</dbReference>
<dbReference type="Pfam" id="PF07859">
    <property type="entry name" value="Abhydrolase_3"/>
    <property type="match status" value="1"/>
</dbReference>
<evidence type="ECO:0000313" key="8">
    <source>
        <dbReference type="EMBL" id="KAF5533248.1"/>
    </source>
</evidence>
<dbReference type="PANTHER" id="PTHR11530">
    <property type="entry name" value="D-AMINO ACID OXIDASE"/>
    <property type="match status" value="1"/>
</dbReference>
<reference evidence="8 9" key="1">
    <citation type="submission" date="2020-05" db="EMBL/GenBank/DDBJ databases">
        <title>Identification and distribution of gene clusters putatively required for synthesis of sphingolipid metabolism inhibitors in phylogenetically diverse species of the filamentous fungus Fusarium.</title>
        <authorList>
            <person name="Kim H.-S."/>
            <person name="Busman M."/>
            <person name="Brown D.W."/>
            <person name="Divon H."/>
            <person name="Uhlig S."/>
            <person name="Proctor R.H."/>
        </authorList>
    </citation>
    <scope>NUCLEOTIDE SEQUENCE [LARGE SCALE GENOMIC DNA]</scope>
    <source>
        <strain evidence="8 9">NRRL 53147</strain>
    </source>
</reference>
<evidence type="ECO:0000259" key="7">
    <source>
        <dbReference type="Pfam" id="PF07859"/>
    </source>
</evidence>
<keyword evidence="3" id="KW-0285">Flavoprotein</keyword>
<dbReference type="GO" id="GO:0019478">
    <property type="term" value="P:D-amino acid catabolic process"/>
    <property type="evidence" value="ECO:0007669"/>
    <property type="project" value="TreeGrafter"/>
</dbReference>
<dbReference type="PANTHER" id="PTHR11530:SF11">
    <property type="entry name" value="D-ASPARTATE OXIDASE"/>
    <property type="match status" value="1"/>
</dbReference>
<dbReference type="Gene3D" id="3.40.50.1820">
    <property type="entry name" value="alpha/beta hydrolase"/>
    <property type="match status" value="1"/>
</dbReference>
<dbReference type="Gene3D" id="3.30.9.10">
    <property type="entry name" value="D-Amino Acid Oxidase, subunit A, domain 2"/>
    <property type="match status" value="1"/>
</dbReference>
<organism evidence="8 9">
    <name type="scientific">Fusarium mexicanum</name>
    <dbReference type="NCBI Taxonomy" id="751941"/>
    <lineage>
        <taxon>Eukaryota</taxon>
        <taxon>Fungi</taxon>
        <taxon>Dikarya</taxon>
        <taxon>Ascomycota</taxon>
        <taxon>Pezizomycotina</taxon>
        <taxon>Sordariomycetes</taxon>
        <taxon>Hypocreomycetidae</taxon>
        <taxon>Hypocreales</taxon>
        <taxon>Nectriaceae</taxon>
        <taxon>Fusarium</taxon>
        <taxon>Fusarium fujikuroi species complex</taxon>
    </lineage>
</organism>
<evidence type="ECO:0000256" key="2">
    <source>
        <dbReference type="ARBA" id="ARBA00006730"/>
    </source>
</evidence>
<dbReference type="InterPro" id="IPR006076">
    <property type="entry name" value="FAD-dep_OxRdtase"/>
</dbReference>
<dbReference type="Proteomes" id="UP000522262">
    <property type="component" value="Unassembled WGS sequence"/>
</dbReference>
<dbReference type="InterPro" id="IPR013094">
    <property type="entry name" value="AB_hydrolase_3"/>
</dbReference>
<comment type="similarity">
    <text evidence="2">Belongs to the DAMOX/DASOX family.</text>
</comment>
<dbReference type="Gene3D" id="3.40.50.720">
    <property type="entry name" value="NAD(P)-binding Rossmann-like Domain"/>
    <property type="match status" value="1"/>
</dbReference>
<feature type="domain" description="FAD dependent oxidoreductase" evidence="6">
    <location>
        <begin position="383"/>
        <end position="707"/>
    </location>
</feature>
<dbReference type="SUPFAM" id="SSF54373">
    <property type="entry name" value="FAD-linked reductases, C-terminal domain"/>
    <property type="match status" value="1"/>
</dbReference>